<dbReference type="Gene3D" id="3.30.40.10">
    <property type="entry name" value="Zinc/RING finger domain, C3HC4 (zinc finger)"/>
    <property type="match status" value="1"/>
</dbReference>
<keyword evidence="5" id="KW-0560">Oxidoreductase</keyword>
<keyword evidence="3" id="KW-0862">Zinc</keyword>
<comment type="caution">
    <text evidence="8">The sequence shown here is derived from an EMBL/GenBank/DDBJ whole genome shotgun (WGS) entry which is preliminary data.</text>
</comment>
<dbReference type="InterPro" id="IPR002347">
    <property type="entry name" value="SDR_fam"/>
</dbReference>
<keyword evidence="1" id="KW-0479">Metal-binding</keyword>
<dbReference type="InterPro" id="IPR017907">
    <property type="entry name" value="Znf_RING_CS"/>
</dbReference>
<dbReference type="PROSITE" id="PS50089">
    <property type="entry name" value="ZF_RING_2"/>
    <property type="match status" value="1"/>
</dbReference>
<dbReference type="Gene3D" id="3.40.50.720">
    <property type="entry name" value="NAD(P)-binding Rossmann-like Domain"/>
    <property type="match status" value="1"/>
</dbReference>
<evidence type="ECO:0000313" key="8">
    <source>
        <dbReference type="EMBL" id="CAG8615224.1"/>
    </source>
</evidence>
<dbReference type="InterPro" id="IPR036291">
    <property type="entry name" value="NAD(P)-bd_dom_sf"/>
</dbReference>
<protein>
    <submittedName>
        <fullName evidence="8">9893_t:CDS:1</fullName>
    </submittedName>
</protein>
<keyword evidence="4" id="KW-0521">NADP</keyword>
<accession>A0ABN7UJV7</accession>
<dbReference type="PANTHER" id="PTHR43086">
    <property type="entry name" value="VERY-LONG-CHAIN 3-OXOOACYL-COA REDUCTASE"/>
    <property type="match status" value="1"/>
</dbReference>
<gene>
    <name evidence="8" type="ORF">GMARGA_LOCUS7559</name>
</gene>
<dbReference type="SUPFAM" id="SSF51735">
    <property type="entry name" value="NAD(P)-binding Rossmann-fold domains"/>
    <property type="match status" value="1"/>
</dbReference>
<evidence type="ECO:0000256" key="6">
    <source>
        <dbReference type="PROSITE-ProRule" id="PRU00175"/>
    </source>
</evidence>
<evidence type="ECO:0000256" key="4">
    <source>
        <dbReference type="ARBA" id="ARBA00022857"/>
    </source>
</evidence>
<proteinExistence type="predicted"/>
<dbReference type="EMBL" id="CAJVQB010003691">
    <property type="protein sequence ID" value="CAG8615224.1"/>
    <property type="molecule type" value="Genomic_DNA"/>
</dbReference>
<dbReference type="SMART" id="SM00184">
    <property type="entry name" value="RING"/>
    <property type="match status" value="1"/>
</dbReference>
<dbReference type="Proteomes" id="UP000789901">
    <property type="component" value="Unassembled WGS sequence"/>
</dbReference>
<evidence type="ECO:0000256" key="1">
    <source>
        <dbReference type="ARBA" id="ARBA00022723"/>
    </source>
</evidence>
<dbReference type="Pfam" id="PF00106">
    <property type="entry name" value="adh_short"/>
    <property type="match status" value="1"/>
</dbReference>
<evidence type="ECO:0000256" key="2">
    <source>
        <dbReference type="ARBA" id="ARBA00022771"/>
    </source>
</evidence>
<name>A0ABN7UJV7_GIGMA</name>
<keyword evidence="9" id="KW-1185">Reference proteome</keyword>
<dbReference type="PROSITE" id="PS00518">
    <property type="entry name" value="ZF_RING_1"/>
    <property type="match status" value="1"/>
</dbReference>
<evidence type="ECO:0000259" key="7">
    <source>
        <dbReference type="PROSITE" id="PS50089"/>
    </source>
</evidence>
<organism evidence="8 9">
    <name type="scientific">Gigaspora margarita</name>
    <dbReference type="NCBI Taxonomy" id="4874"/>
    <lineage>
        <taxon>Eukaryota</taxon>
        <taxon>Fungi</taxon>
        <taxon>Fungi incertae sedis</taxon>
        <taxon>Mucoromycota</taxon>
        <taxon>Glomeromycotina</taxon>
        <taxon>Glomeromycetes</taxon>
        <taxon>Diversisporales</taxon>
        <taxon>Gigasporaceae</taxon>
        <taxon>Gigaspora</taxon>
    </lineage>
</organism>
<evidence type="ECO:0000256" key="3">
    <source>
        <dbReference type="ARBA" id="ARBA00022833"/>
    </source>
</evidence>
<dbReference type="Pfam" id="PF13923">
    <property type="entry name" value="zf-C3HC4_2"/>
    <property type="match status" value="1"/>
</dbReference>
<evidence type="ECO:0000256" key="5">
    <source>
        <dbReference type="ARBA" id="ARBA00023002"/>
    </source>
</evidence>
<keyword evidence="2 6" id="KW-0863">Zinc-finger</keyword>
<sequence>MSDDGPFDLSSISDPSDFPQASLKLLDTLSRCSVCKDFFNTPMIAECGHVYCSLCIRRCLNMEQVCPVCRTNISEPQLFKSPDTENIVQAWVEIRQTLLQGAIEEERTKDIPSKKAETFTTKTISTNDVKRKHLHVPESTNNFTQSVVTGASDGIGREFAMQLAAAKFNVFLVSRTASKLEALKDEIETKYKVDTKMYAMDFAKGDPTDYGNLKGIIEELDVSVLVNNVATNHEIPTPFYLESDEVIQNIVEVNISGLLKAFMSQWSQAIGAELKSKGIIVENVNTYYVVTSMSKIRKPSLLIPLPGPYVKCVLSKIGIPGGAAYLPFNSNTYPSHALINWIMCNTFSWSYWVNYILGEQISIRQRALKKREREKEAAKSQ</sequence>
<dbReference type="InterPro" id="IPR013083">
    <property type="entry name" value="Znf_RING/FYVE/PHD"/>
</dbReference>
<dbReference type="SUPFAM" id="SSF57850">
    <property type="entry name" value="RING/U-box"/>
    <property type="match status" value="1"/>
</dbReference>
<dbReference type="CDD" id="cd05356">
    <property type="entry name" value="17beta-HSD1_like_SDR_c"/>
    <property type="match status" value="1"/>
</dbReference>
<reference evidence="8 9" key="1">
    <citation type="submission" date="2021-06" db="EMBL/GenBank/DDBJ databases">
        <authorList>
            <person name="Kallberg Y."/>
            <person name="Tangrot J."/>
            <person name="Rosling A."/>
        </authorList>
    </citation>
    <scope>NUCLEOTIDE SEQUENCE [LARGE SCALE GENOMIC DNA]</scope>
    <source>
        <strain evidence="8 9">120-4 pot B 10/14</strain>
    </source>
</reference>
<dbReference type="PANTHER" id="PTHR43086:SF2">
    <property type="entry name" value="HYDROXYSTEROID DEHYDROGENASE-LIKE PROTEIN 1"/>
    <property type="match status" value="1"/>
</dbReference>
<feature type="domain" description="RING-type" evidence="7">
    <location>
        <begin position="32"/>
        <end position="70"/>
    </location>
</feature>
<dbReference type="InterPro" id="IPR001841">
    <property type="entry name" value="Znf_RING"/>
</dbReference>
<evidence type="ECO:0000313" key="9">
    <source>
        <dbReference type="Proteomes" id="UP000789901"/>
    </source>
</evidence>